<evidence type="ECO:0000313" key="10">
    <source>
        <dbReference type="EMBL" id="KAK9083585.1"/>
    </source>
</evidence>
<keyword evidence="11" id="KW-1185">Reference proteome</keyword>
<dbReference type="EMBL" id="JBBNAG010000013">
    <property type="protein sequence ID" value="KAK9083585.1"/>
    <property type="molecule type" value="Genomic_DNA"/>
</dbReference>
<dbReference type="Gene3D" id="3.40.462.20">
    <property type="match status" value="1"/>
</dbReference>
<organism evidence="10 11">
    <name type="scientific">Stephania cephalantha</name>
    <dbReference type="NCBI Taxonomy" id="152367"/>
    <lineage>
        <taxon>Eukaryota</taxon>
        <taxon>Viridiplantae</taxon>
        <taxon>Streptophyta</taxon>
        <taxon>Embryophyta</taxon>
        <taxon>Tracheophyta</taxon>
        <taxon>Spermatophyta</taxon>
        <taxon>Magnoliopsida</taxon>
        <taxon>Ranunculales</taxon>
        <taxon>Menispermaceae</taxon>
        <taxon>Menispermoideae</taxon>
        <taxon>Cissampelideae</taxon>
        <taxon>Stephania</taxon>
    </lineage>
</organism>
<feature type="compositionally biased region" description="Basic and acidic residues" evidence="7">
    <location>
        <begin position="575"/>
        <end position="585"/>
    </location>
</feature>
<dbReference type="Gene3D" id="3.30.43.10">
    <property type="entry name" value="Uridine Diphospho-n-acetylenolpyruvylglucosamine Reductase, domain 2"/>
    <property type="match status" value="1"/>
</dbReference>
<evidence type="ECO:0000256" key="5">
    <source>
        <dbReference type="ARBA" id="ARBA00022827"/>
    </source>
</evidence>
<evidence type="ECO:0000256" key="1">
    <source>
        <dbReference type="ARBA" id="ARBA00001974"/>
    </source>
</evidence>
<comment type="similarity">
    <text evidence="2">Belongs to the oxygen-dependent FAD-linked oxidoreductase family.</text>
</comment>
<name>A0AAP0E1R8_9MAGN</name>
<evidence type="ECO:0000259" key="9">
    <source>
        <dbReference type="PROSITE" id="PS51387"/>
    </source>
</evidence>
<dbReference type="GO" id="GO:0071949">
    <property type="term" value="F:FAD binding"/>
    <property type="evidence" value="ECO:0007669"/>
    <property type="project" value="InterPro"/>
</dbReference>
<keyword evidence="3" id="KW-0285">Flavoprotein</keyword>
<sequence length="631" mass="70452">MGISSTSPILSLFCVLITLFMIFHPSLSATTEGFLACLTRYDPNIQVYVLDDSSYLPILESGIRNPRFYPQFITPISGPRFIVTPSQDSHVQAAVICSNENHIELQARSNGHDYEGLSYRSDVPFVMVDMFQMHAVNVDVEEGSAWVEAGATLGEVYYNIANKSETYGFPAGICPTVGVGGHISGGGFGTLVRKYGLAADNILDARLVNANGEILDKNSMGEDLFWAIRGGGGGNFGVILAWKIKLVPVPKTVSVFTVCKNLEHGATQLVLKWQEIAPKLPDDLYIKLLLDRSQPVVVRSIYYTINATFVSLFLGGSPQLYDIMERLIPELGLRREDIQEMSWIQSVLYAAGFDPHAPLEALLDRNQTGRKQFFKSKSDYVNVPLTVVALEGIWKVFYDKKAEEPHMMWSPQGGAMDRISPAQIPYPHRKNLYQIEYMVWWDEHGIDAAERNINWIRTLYDYMEPYVTKNPRASYVNFRDLGLGQSKNGTASYEEAKAWGLKYFMGNFERLVQVKNKVDRGNFFRSEQSIPLINWSTHYFMSSNPYTRTASTGRGDGTTFERGEEVEAWSCETFERGKGEARGKQQGEQGAAAARRASKGEEAEARVAVARAAAAVRRARGSSSGCEDSKR</sequence>
<dbReference type="SUPFAM" id="SSF56176">
    <property type="entry name" value="FAD-binding/transporter-associated domain-like"/>
    <property type="match status" value="1"/>
</dbReference>
<dbReference type="GO" id="GO:0016491">
    <property type="term" value="F:oxidoreductase activity"/>
    <property type="evidence" value="ECO:0007669"/>
    <property type="project" value="InterPro"/>
</dbReference>
<dbReference type="Pfam" id="PF01565">
    <property type="entry name" value="FAD_binding_4"/>
    <property type="match status" value="1"/>
</dbReference>
<evidence type="ECO:0000256" key="2">
    <source>
        <dbReference type="ARBA" id="ARBA00005466"/>
    </source>
</evidence>
<dbReference type="Pfam" id="PF08031">
    <property type="entry name" value="BBE"/>
    <property type="match status" value="1"/>
</dbReference>
<dbReference type="InterPro" id="IPR006094">
    <property type="entry name" value="Oxid_FAD_bind_N"/>
</dbReference>
<feature type="domain" description="FAD-binding PCMH-type" evidence="9">
    <location>
        <begin position="75"/>
        <end position="249"/>
    </location>
</feature>
<proteinExistence type="inferred from homology"/>
<dbReference type="Gene3D" id="3.30.465.10">
    <property type="match status" value="1"/>
</dbReference>
<evidence type="ECO:0000256" key="6">
    <source>
        <dbReference type="ARBA" id="ARBA00023180"/>
    </source>
</evidence>
<evidence type="ECO:0000256" key="4">
    <source>
        <dbReference type="ARBA" id="ARBA00022729"/>
    </source>
</evidence>
<dbReference type="PROSITE" id="PS51387">
    <property type="entry name" value="FAD_PCMH"/>
    <property type="match status" value="1"/>
</dbReference>
<comment type="cofactor">
    <cofactor evidence="1">
        <name>FAD</name>
        <dbReference type="ChEBI" id="CHEBI:57692"/>
    </cofactor>
</comment>
<dbReference type="InterPro" id="IPR016169">
    <property type="entry name" value="FAD-bd_PCMH_sub2"/>
</dbReference>
<dbReference type="InterPro" id="IPR016166">
    <property type="entry name" value="FAD-bd_PCMH"/>
</dbReference>
<dbReference type="InterPro" id="IPR036318">
    <property type="entry name" value="FAD-bd_PCMH-like_sf"/>
</dbReference>
<feature type="chain" id="PRO_5043025797" description="FAD-binding PCMH-type domain-containing protein" evidence="8">
    <location>
        <begin position="29"/>
        <end position="631"/>
    </location>
</feature>
<gene>
    <name evidence="10" type="ORF">Scep_030056</name>
</gene>
<keyword evidence="5" id="KW-0274">FAD</keyword>
<comment type="caution">
    <text evidence="10">The sequence shown here is derived from an EMBL/GenBank/DDBJ whole genome shotgun (WGS) entry which is preliminary data.</text>
</comment>
<feature type="region of interest" description="Disordered" evidence="7">
    <location>
        <begin position="575"/>
        <end position="604"/>
    </location>
</feature>
<dbReference type="PANTHER" id="PTHR32448">
    <property type="entry name" value="OS08G0158400 PROTEIN"/>
    <property type="match status" value="1"/>
</dbReference>
<feature type="signal peptide" evidence="8">
    <location>
        <begin position="1"/>
        <end position="28"/>
    </location>
</feature>
<reference evidence="10 11" key="1">
    <citation type="submission" date="2024-01" db="EMBL/GenBank/DDBJ databases">
        <title>Genome assemblies of Stephania.</title>
        <authorList>
            <person name="Yang L."/>
        </authorList>
    </citation>
    <scope>NUCLEOTIDE SEQUENCE [LARGE SCALE GENOMIC DNA]</scope>
    <source>
        <strain evidence="10">JXDWG</strain>
        <tissue evidence="10">Leaf</tissue>
    </source>
</reference>
<protein>
    <recommendedName>
        <fullName evidence="9">FAD-binding PCMH-type domain-containing protein</fullName>
    </recommendedName>
</protein>
<evidence type="ECO:0000256" key="3">
    <source>
        <dbReference type="ARBA" id="ARBA00022630"/>
    </source>
</evidence>
<evidence type="ECO:0000256" key="8">
    <source>
        <dbReference type="SAM" id="SignalP"/>
    </source>
</evidence>
<keyword evidence="4 8" id="KW-0732">Signal</keyword>
<dbReference type="InterPro" id="IPR012951">
    <property type="entry name" value="BBE"/>
</dbReference>
<dbReference type="AlphaFoldDB" id="A0AAP0E1R8"/>
<evidence type="ECO:0000313" key="11">
    <source>
        <dbReference type="Proteomes" id="UP001419268"/>
    </source>
</evidence>
<dbReference type="InterPro" id="IPR016167">
    <property type="entry name" value="FAD-bd_PCMH_sub1"/>
</dbReference>
<dbReference type="Proteomes" id="UP001419268">
    <property type="component" value="Unassembled WGS sequence"/>
</dbReference>
<evidence type="ECO:0000256" key="7">
    <source>
        <dbReference type="SAM" id="MobiDB-lite"/>
    </source>
</evidence>
<accession>A0AAP0E1R8</accession>
<feature type="compositionally biased region" description="Low complexity" evidence="7">
    <location>
        <begin position="586"/>
        <end position="595"/>
    </location>
</feature>
<keyword evidence="6" id="KW-0325">Glycoprotein</keyword>